<reference evidence="2" key="1">
    <citation type="submission" date="2018-10" db="EMBL/GenBank/DDBJ databases">
        <title>Hidden diversity of soil giant viruses.</title>
        <authorList>
            <person name="Schulz F."/>
            <person name="Alteio L."/>
            <person name="Goudeau D."/>
            <person name="Ryan E.M."/>
            <person name="Malmstrom R.R."/>
            <person name="Blanchard J."/>
            <person name="Woyke T."/>
        </authorList>
    </citation>
    <scope>NUCLEOTIDE SEQUENCE</scope>
    <source>
        <strain evidence="2">HYV1</strain>
    </source>
</reference>
<feature type="transmembrane region" description="Helical" evidence="1">
    <location>
        <begin position="12"/>
        <end position="34"/>
    </location>
</feature>
<name>A0A3G5AC88_9VIRU</name>
<sequence length="197" mass="21089">MYNNILMKNLAAFALTIFVVVVVFAFVYGVLYLLDLGGNGGCSSTSDCAYAAECLESKCIFAKCTTNADCKTPGSSCTDGRCIVPIPTECNTDNDCLPPKNKCSEAICIFEKPPLPPLSQIPLLCSSNDDCTAPTTLCSAGKCILPNNCTTDADCTPTPNTKCYKNTCVYPCSPNSKSVKELSIYNNNNDQNPINLQ</sequence>
<evidence type="ECO:0000256" key="1">
    <source>
        <dbReference type="SAM" id="Phobius"/>
    </source>
</evidence>
<accession>A0A3G5AC88</accession>
<proteinExistence type="predicted"/>
<dbReference type="EMBL" id="MK072427">
    <property type="protein sequence ID" value="AYV84858.1"/>
    <property type="molecule type" value="Genomic_DNA"/>
</dbReference>
<evidence type="ECO:0000313" key="2">
    <source>
        <dbReference type="EMBL" id="AYV84858.1"/>
    </source>
</evidence>
<gene>
    <name evidence="2" type="ORF">Hyperionvirus45_7</name>
</gene>
<keyword evidence="1" id="KW-1133">Transmembrane helix</keyword>
<organism evidence="2">
    <name type="scientific">Hyperionvirus sp</name>
    <dbReference type="NCBI Taxonomy" id="2487770"/>
    <lineage>
        <taxon>Viruses</taxon>
        <taxon>Varidnaviria</taxon>
        <taxon>Bamfordvirae</taxon>
        <taxon>Nucleocytoviricota</taxon>
        <taxon>Megaviricetes</taxon>
        <taxon>Imitervirales</taxon>
        <taxon>Mimiviridae</taxon>
        <taxon>Klosneuvirinae</taxon>
    </lineage>
</organism>
<keyword evidence="1" id="KW-0812">Transmembrane</keyword>
<keyword evidence="1" id="KW-0472">Membrane</keyword>
<protein>
    <submittedName>
        <fullName evidence="2">Uncharacterized protein</fullName>
    </submittedName>
</protein>